<accession>A0A0R2QKB9</accession>
<proteinExistence type="predicted"/>
<sequence>MLKYGSQQPGSHKPSQKRLLQQYISVCSIADMTESVRMPVSIASRKGVSALTHEVAGYRVVLTSLGRAVAVVDTAERIDEDLRKVREAARLVVESMAETAKGRSTTLNLEEVCTRLGISIADVHARAQQLQDA</sequence>
<evidence type="ECO:0000313" key="1">
    <source>
        <dbReference type="EMBL" id="KRO48797.1"/>
    </source>
</evidence>
<gene>
    <name evidence="1" type="ORF">ABR75_08090</name>
</gene>
<dbReference type="Proteomes" id="UP000051017">
    <property type="component" value="Unassembled WGS sequence"/>
</dbReference>
<dbReference type="AlphaFoldDB" id="A0A0R2QKB9"/>
<dbReference type="EMBL" id="LIBJ01000061">
    <property type="protein sequence ID" value="KRO48797.1"/>
    <property type="molecule type" value="Genomic_DNA"/>
</dbReference>
<organism evidence="1 2">
    <name type="scientific">Acidimicrobiia bacterium BACL6 MAG-120924-bin43</name>
    <dbReference type="NCBI Taxonomy" id="1655583"/>
    <lineage>
        <taxon>Bacteria</taxon>
        <taxon>Bacillati</taxon>
        <taxon>Actinomycetota</taxon>
        <taxon>Acidimicrobiia</taxon>
        <taxon>acIV cluster</taxon>
    </lineage>
</organism>
<reference evidence="1 2" key="1">
    <citation type="submission" date="2015-10" db="EMBL/GenBank/DDBJ databases">
        <title>Metagenome-Assembled Genomes uncover a global brackish microbiome.</title>
        <authorList>
            <person name="Hugerth L.W."/>
            <person name="Larsson J."/>
            <person name="Alneberg J."/>
            <person name="Lindh M.V."/>
            <person name="Legrand C."/>
            <person name="Pinhassi J."/>
            <person name="Andersson A.F."/>
        </authorList>
    </citation>
    <scope>NUCLEOTIDE SEQUENCE [LARGE SCALE GENOMIC DNA]</scope>
    <source>
        <strain evidence="1">BACL6 MAG-120924-bin43</strain>
    </source>
</reference>
<evidence type="ECO:0000313" key="2">
    <source>
        <dbReference type="Proteomes" id="UP000051017"/>
    </source>
</evidence>
<name>A0A0R2QKB9_9ACTN</name>
<protein>
    <submittedName>
        <fullName evidence="1">Uncharacterized protein</fullName>
    </submittedName>
</protein>
<comment type="caution">
    <text evidence="1">The sequence shown here is derived from an EMBL/GenBank/DDBJ whole genome shotgun (WGS) entry which is preliminary data.</text>
</comment>